<keyword evidence="3" id="KW-1185">Reference proteome</keyword>
<proteinExistence type="predicted"/>
<sequence length="369" mass="41746">MNVMELPITKPSKISYGDEIDFTELLERLARDEYNGFIRVTHASDEGYILFRDGSHVAASYGRFMKGEALDRIMEVADKTDTLIELFDLKRSQLDYLMDINKIYRIEETAAEITEMPEVEEESYFNPKEASYRQPVTPREPVTENEEDVKVSEAAPDSTGDVSGEADQGVTSGMDVAVEGDEGTSELTDDSSEETSQEEAAVTEYTEVPQASEVSSTEVTVQESEDESEETRKPLSRDELMKKYGLKDIGEEEVERVLETYKGGAITDIDPERVELTLMNKIKMSILGIPKIKGAEVIVFLDNAYDLSGKIKIMVEHEGKGLFSRIMGDSKEEDKLKFHIMDIVEMELRKTFRDFPEIVDNFEVSIEIR</sequence>
<feature type="compositionally biased region" description="Acidic residues" evidence="1">
    <location>
        <begin position="178"/>
        <end position="197"/>
    </location>
</feature>
<gene>
    <name evidence="2" type="ordered locus">MTH_1839</name>
</gene>
<dbReference type="Proteomes" id="UP000005223">
    <property type="component" value="Chromosome"/>
</dbReference>
<evidence type="ECO:0000256" key="1">
    <source>
        <dbReference type="SAM" id="MobiDB-lite"/>
    </source>
</evidence>
<dbReference type="InterPro" id="IPR019249">
    <property type="entry name" value="DUF2226"/>
</dbReference>
<evidence type="ECO:0000313" key="3">
    <source>
        <dbReference type="Proteomes" id="UP000005223"/>
    </source>
</evidence>
<dbReference type="PIR" id="H69112">
    <property type="entry name" value="H69112"/>
</dbReference>
<dbReference type="PaxDb" id="187420-MTH_1839"/>
<evidence type="ECO:0008006" key="4">
    <source>
        <dbReference type="Google" id="ProtNLM"/>
    </source>
</evidence>
<dbReference type="KEGG" id="mth:MTH_1839"/>
<name>O27867_METTH</name>
<evidence type="ECO:0000313" key="2">
    <source>
        <dbReference type="EMBL" id="AAB86305.1"/>
    </source>
</evidence>
<feature type="region of interest" description="Disordered" evidence="1">
    <location>
        <begin position="117"/>
        <end position="235"/>
    </location>
</feature>
<accession>O27867</accession>
<dbReference type="HOGENOM" id="CLU_817874_0_0_2"/>
<organism evidence="2 3">
    <name type="scientific">Methanothermobacter thermautotrophicus (strain ATCC 29096 / DSM 1053 / JCM 10044 / NBRC 100330 / Delta H)</name>
    <name type="common">Methanobacterium thermoautotrophicum</name>
    <dbReference type="NCBI Taxonomy" id="187420"/>
    <lineage>
        <taxon>Archaea</taxon>
        <taxon>Methanobacteriati</taxon>
        <taxon>Methanobacteriota</taxon>
        <taxon>Methanomada group</taxon>
        <taxon>Methanobacteria</taxon>
        <taxon>Methanobacteriales</taxon>
        <taxon>Methanobacteriaceae</taxon>
        <taxon>Methanothermobacter</taxon>
    </lineage>
</organism>
<dbReference type="STRING" id="187420.MTH_1839"/>
<protein>
    <recommendedName>
        <fullName evidence="4">DUF4388 domain-containing protein</fullName>
    </recommendedName>
</protein>
<dbReference type="EMBL" id="AE000666">
    <property type="protein sequence ID" value="AAB86305.1"/>
    <property type="molecule type" value="Genomic_DNA"/>
</dbReference>
<dbReference type="AlphaFoldDB" id="O27867"/>
<dbReference type="InParanoid" id="O27867"/>
<dbReference type="PATRIC" id="fig|187420.15.peg.1793"/>
<feature type="compositionally biased region" description="Polar residues" evidence="1">
    <location>
        <begin position="212"/>
        <end position="222"/>
    </location>
</feature>
<dbReference type="EnsemblBacteria" id="AAB86305">
    <property type="protein sequence ID" value="AAB86305"/>
    <property type="gene ID" value="MTH_1839"/>
</dbReference>
<reference evidence="2 3" key="1">
    <citation type="journal article" date="1997" name="J. Bacteriol.">
        <title>Complete genome sequence of Methanobacterium thermoautotrophicum deltaH: functional analysis and comparative genomics.</title>
        <authorList>
            <person name="Smith D.R."/>
            <person name="Doucette-Stamm L.A."/>
            <person name="Deloughery C."/>
            <person name="Lee H.-M."/>
            <person name="Dubois J."/>
            <person name="Aldredge T."/>
            <person name="Bashirzadeh R."/>
            <person name="Blakely D."/>
            <person name="Cook R."/>
            <person name="Gilbert K."/>
            <person name="Harrison D."/>
            <person name="Hoang L."/>
            <person name="Keagle P."/>
            <person name="Lumm W."/>
            <person name="Pothier B."/>
            <person name="Qiu D."/>
            <person name="Spadafora R."/>
            <person name="Vicare R."/>
            <person name="Wang Y."/>
            <person name="Wierzbowski J."/>
            <person name="Gibson R."/>
            <person name="Jiwani N."/>
            <person name="Caruso A."/>
            <person name="Bush D."/>
            <person name="Safer H."/>
            <person name="Patwell D."/>
            <person name="Prabhakar S."/>
            <person name="McDougall S."/>
            <person name="Shimer G."/>
            <person name="Goyal A."/>
            <person name="Pietrovski S."/>
            <person name="Church G.M."/>
            <person name="Daniels C.J."/>
            <person name="Mao J.-i."/>
            <person name="Rice P."/>
            <person name="Nolling J."/>
            <person name="Reeve J.N."/>
        </authorList>
    </citation>
    <scope>NUCLEOTIDE SEQUENCE [LARGE SCALE GENOMIC DNA]</scope>
    <source>
        <strain evidence="3">ATCC 29096 / DSM 1053 / JCM 10044 / NBRC 100330 / Delta H</strain>
    </source>
</reference>
<dbReference type="Pfam" id="PF09987">
    <property type="entry name" value="DUF2226"/>
    <property type="match status" value="1"/>
</dbReference>